<accession>A0A1F6AX45</accession>
<evidence type="ECO:0000256" key="1">
    <source>
        <dbReference type="SAM" id="Phobius"/>
    </source>
</evidence>
<feature type="non-terminal residue" evidence="2">
    <location>
        <position position="598"/>
    </location>
</feature>
<feature type="transmembrane region" description="Helical" evidence="1">
    <location>
        <begin position="39"/>
        <end position="63"/>
    </location>
</feature>
<evidence type="ECO:0008006" key="4">
    <source>
        <dbReference type="Google" id="ProtNLM"/>
    </source>
</evidence>
<gene>
    <name evidence="2" type="ORF">A2973_04880</name>
</gene>
<dbReference type="InterPro" id="IPR018746">
    <property type="entry name" value="DUF2298"/>
</dbReference>
<protein>
    <recommendedName>
        <fullName evidence="4">YYY membrane protein</fullName>
    </recommendedName>
</protein>
<comment type="caution">
    <text evidence="2">The sequence shown here is derived from an EMBL/GenBank/DDBJ whole genome shotgun (WGS) entry which is preliminary data.</text>
</comment>
<name>A0A1F6AX45_9BACT</name>
<feature type="transmembrane region" description="Helical" evidence="1">
    <location>
        <begin position="347"/>
        <end position="365"/>
    </location>
</feature>
<reference evidence="2 3" key="1">
    <citation type="journal article" date="2016" name="Nat. Commun.">
        <title>Thousands of microbial genomes shed light on interconnected biogeochemical processes in an aquifer system.</title>
        <authorList>
            <person name="Anantharaman K."/>
            <person name="Brown C.T."/>
            <person name="Hug L.A."/>
            <person name="Sharon I."/>
            <person name="Castelle C.J."/>
            <person name="Probst A.J."/>
            <person name="Thomas B.C."/>
            <person name="Singh A."/>
            <person name="Wilkins M.J."/>
            <person name="Karaoz U."/>
            <person name="Brodie E.L."/>
            <person name="Williams K.H."/>
            <person name="Hubbard S.S."/>
            <person name="Banfield J.F."/>
        </authorList>
    </citation>
    <scope>NUCLEOTIDE SEQUENCE [LARGE SCALE GENOMIC DNA]</scope>
</reference>
<keyword evidence="1" id="KW-1133">Transmembrane helix</keyword>
<feature type="transmembrane region" description="Helical" evidence="1">
    <location>
        <begin position="312"/>
        <end position="335"/>
    </location>
</feature>
<feature type="transmembrane region" description="Helical" evidence="1">
    <location>
        <begin position="503"/>
        <end position="523"/>
    </location>
</feature>
<feature type="transmembrane region" description="Helical" evidence="1">
    <location>
        <begin position="230"/>
        <end position="253"/>
    </location>
</feature>
<feature type="transmembrane region" description="Helical" evidence="1">
    <location>
        <begin position="543"/>
        <end position="560"/>
    </location>
</feature>
<feature type="transmembrane region" description="Helical" evidence="1">
    <location>
        <begin position="455"/>
        <end position="474"/>
    </location>
</feature>
<feature type="transmembrane region" description="Helical" evidence="1">
    <location>
        <begin position="6"/>
        <end position="27"/>
    </location>
</feature>
<dbReference type="Proteomes" id="UP000176409">
    <property type="component" value="Unassembled WGS sequence"/>
</dbReference>
<evidence type="ECO:0000313" key="3">
    <source>
        <dbReference type="Proteomes" id="UP000176409"/>
    </source>
</evidence>
<dbReference type="PANTHER" id="PTHR10790">
    <property type="entry name" value="TPR-DOMAIN CONTAINING PROTEIN"/>
    <property type="match status" value="1"/>
</dbReference>
<dbReference type="AlphaFoldDB" id="A0A1F6AX45"/>
<organism evidence="2 3">
    <name type="scientific">Candidatus Gottesmanbacteria bacterium RIFCSPLOWO2_01_FULL_49_10</name>
    <dbReference type="NCBI Taxonomy" id="1798396"/>
    <lineage>
        <taxon>Bacteria</taxon>
        <taxon>Candidatus Gottesmaniibacteriota</taxon>
    </lineage>
</organism>
<feature type="transmembrane region" description="Helical" evidence="1">
    <location>
        <begin position="110"/>
        <end position="130"/>
    </location>
</feature>
<keyword evidence="1" id="KW-0812">Transmembrane</keyword>
<sequence>MPSQDFFIVLRWWGSLFLVGAVAYPLTKRLFAEWFDHGYFFSKAVGFAVVTWIVFVLSTIRLLPFTNTAIGFSLFTLFIVGVVLQIKATTQNVNLKVGSLIRSGMTDRRWVLIFVEELFFFFALLLWSWVKAHEPSIRGLEKFMDYGFMQSILNSSYFPPADMWYAGYPINYYYFGHMVVAVLTKLSGLDLAYTFNLMLATIFAMTLTMSFSIGVQLSAISYQRSAKLKALFSGILTALLVTLAGNLQTIYVFTRGYTGENVRPFWELTWPLVELWKRIPEGMQTYWYANATRFIPFTIHEFPSYSFVVSDIHGHVLSLPFVLLAIGMLIQLSVVSYQSSAWRKAESWKLMTIFYGFLVGILLMTNALDGPIYFGLLAVVLGVQGAKWKVQSWKTWGITISIVLIIAGITSLPFLVHFKSFVTGLAVNCPPKFFANSHFGPLLFEGVEKCQISPLWMWLLLWGFFLYCGGWLIMRNAQCQMIHAKLWYKKILVSIELTQTEKLLIVFFFFSLALVIFPEFFYFKDIYPAHFRSNTMFKLGYQAFVLFSIVSGYTIMSMIFRSSFFKEEKPQTPNPKPQTNFKFKILNTKRLFFLFFLP</sequence>
<dbReference type="PANTHER" id="PTHR10790:SF51">
    <property type="entry name" value="TETRATRICOPEPTIDE REPEAT PROTEIN"/>
    <property type="match status" value="1"/>
</dbReference>
<dbReference type="EMBL" id="MFJZ01000053">
    <property type="protein sequence ID" value="OGG29264.1"/>
    <property type="molecule type" value="Genomic_DNA"/>
</dbReference>
<keyword evidence="1" id="KW-0472">Membrane</keyword>
<evidence type="ECO:0000313" key="2">
    <source>
        <dbReference type="EMBL" id="OGG29264.1"/>
    </source>
</evidence>
<dbReference type="STRING" id="1798396.A2973_04880"/>
<feature type="transmembrane region" description="Helical" evidence="1">
    <location>
        <begin position="193"/>
        <end position="218"/>
    </location>
</feature>
<dbReference type="Pfam" id="PF10060">
    <property type="entry name" value="DUF2298"/>
    <property type="match status" value="1"/>
</dbReference>
<proteinExistence type="predicted"/>
<feature type="transmembrane region" description="Helical" evidence="1">
    <location>
        <begin position="69"/>
        <end position="89"/>
    </location>
</feature>
<feature type="transmembrane region" description="Helical" evidence="1">
    <location>
        <begin position="395"/>
        <end position="416"/>
    </location>
</feature>